<comment type="similarity">
    <text evidence="1 7">Belongs to the peptidase M3 family.</text>
</comment>
<evidence type="ECO:0000259" key="8">
    <source>
        <dbReference type="Pfam" id="PF01432"/>
    </source>
</evidence>
<reference evidence="9 10" key="1">
    <citation type="submission" date="2018-06" db="EMBL/GenBank/DDBJ databases">
        <title>Genomic Encyclopedia of Archaeal and Bacterial Type Strains, Phase II (KMG-II): from individual species to whole genera.</title>
        <authorList>
            <person name="Goeker M."/>
        </authorList>
    </citation>
    <scope>NUCLEOTIDE SEQUENCE [LARGE SCALE GENOMIC DNA]</scope>
    <source>
        <strain evidence="9 10">DSM 6779</strain>
    </source>
</reference>
<evidence type="ECO:0000256" key="2">
    <source>
        <dbReference type="ARBA" id="ARBA00022670"/>
    </source>
</evidence>
<keyword evidence="3 7" id="KW-0479">Metal-binding</keyword>
<dbReference type="FunFam" id="3.40.390.10:FF:000009">
    <property type="entry name" value="Oligopeptidase A"/>
    <property type="match status" value="1"/>
</dbReference>
<dbReference type="Pfam" id="PF01432">
    <property type="entry name" value="Peptidase_M3"/>
    <property type="match status" value="1"/>
</dbReference>
<name>A0A2W7MXP4_9BACT</name>
<evidence type="ECO:0000313" key="10">
    <source>
        <dbReference type="Proteomes" id="UP000249239"/>
    </source>
</evidence>
<dbReference type="SUPFAM" id="SSF55486">
    <property type="entry name" value="Metalloproteases ('zincins'), catalytic domain"/>
    <property type="match status" value="1"/>
</dbReference>
<dbReference type="PROSITE" id="PS51257">
    <property type="entry name" value="PROKAR_LIPOPROTEIN"/>
    <property type="match status" value="1"/>
</dbReference>
<evidence type="ECO:0000256" key="3">
    <source>
        <dbReference type="ARBA" id="ARBA00022723"/>
    </source>
</evidence>
<dbReference type="InterPro" id="IPR024077">
    <property type="entry name" value="Neurolysin/TOP_dom2"/>
</dbReference>
<protein>
    <submittedName>
        <fullName evidence="9">Peptidyl-dipeptidase Dcp</fullName>
    </submittedName>
</protein>
<keyword evidence="10" id="KW-1185">Reference proteome</keyword>
<evidence type="ECO:0000256" key="5">
    <source>
        <dbReference type="ARBA" id="ARBA00022833"/>
    </source>
</evidence>
<sequence length="701" mass="80527">MRPYLLIGLITTIMTACQPTTRENNPLLTTYNTPFEVPPFDQIQHEHYLPAFKAGIEQQNQMVDQIITSTDSATFDNTILAFDQSGELLHRISLLFFNLMSSDVDDSLQSIAREVTPLLTRHADNLALNEKLFKRIQHVWNQKESSTLSPAQKRVVEKYYMDFVRNGALLPNDSQDTLRVLNEKISMLCLQFGENLLAETNQNFLLLIDNPNDLDGLPQAIRETAALEAKQQGHEGKWAFTLQKPSWIPFLQYATNRQLREKLYRGYFMRGDNDNANNNGTIVTEIAQLRAQRARLLGYSTHAQWVIEENMAEKPDNVTRFLDQLWMPALNRAKNELTEMQQIAKNEGLNSPLQSWDWWFYAEKLRKAKYDLDEAELLPYFELQNVRNGMFDVANKLYGITFNPMNNLPVYHPEVETWEVKDEDGSHLGILYLDYHPRAGKRPGAWCTTFRDAQSQNGHRIAPVVSIVCNFTKPMGDTPALLTWDEVTTIFHEFGHALHALFTDGQYKRTAGVVPRDYVELPSQIMENWASEPQVLRQYAKHYQTGETIPESLIQKIEKSAHFNQGFMTTEYLAASYLDMAWHDIDASTKIIDANTFEQEAMTGIGLIPEILPRYRSSYFSHIFDGGYSAGYYVYIWAAVLDADAFAAFKESGDIFNRDLANRFRQHCLRDSGEDEGMTLYRKFRGADPSVEPLLTRRGLK</sequence>
<dbReference type="GO" id="GO:0005829">
    <property type="term" value="C:cytosol"/>
    <property type="evidence" value="ECO:0007669"/>
    <property type="project" value="TreeGrafter"/>
</dbReference>
<dbReference type="InterPro" id="IPR024079">
    <property type="entry name" value="MetalloPept_cat_dom_sf"/>
</dbReference>
<keyword evidence="2 7" id="KW-0645">Protease</keyword>
<dbReference type="Gene3D" id="1.10.1370.40">
    <property type="match status" value="1"/>
</dbReference>
<evidence type="ECO:0000256" key="1">
    <source>
        <dbReference type="ARBA" id="ARBA00006040"/>
    </source>
</evidence>
<evidence type="ECO:0000256" key="7">
    <source>
        <dbReference type="RuleBase" id="RU003435"/>
    </source>
</evidence>
<dbReference type="InterPro" id="IPR045090">
    <property type="entry name" value="Pept_M3A_M3B"/>
</dbReference>
<dbReference type="AlphaFoldDB" id="A0A2W7MXP4"/>
<comment type="caution">
    <text evidence="9">The sequence shown here is derived from an EMBL/GenBank/DDBJ whole genome shotgun (WGS) entry which is preliminary data.</text>
</comment>
<dbReference type="Gene3D" id="3.40.390.10">
    <property type="entry name" value="Collagenase (Catalytic Domain)"/>
    <property type="match status" value="1"/>
</dbReference>
<keyword evidence="4 7" id="KW-0378">Hydrolase</keyword>
<evidence type="ECO:0000256" key="6">
    <source>
        <dbReference type="ARBA" id="ARBA00023049"/>
    </source>
</evidence>
<dbReference type="GO" id="GO:0006508">
    <property type="term" value="P:proteolysis"/>
    <property type="evidence" value="ECO:0007669"/>
    <property type="project" value="UniProtKB-KW"/>
</dbReference>
<evidence type="ECO:0000313" key="9">
    <source>
        <dbReference type="EMBL" id="PZX12313.1"/>
    </source>
</evidence>
<keyword evidence="6 7" id="KW-0482">Metalloprotease</keyword>
<dbReference type="OrthoDB" id="9773538at2"/>
<keyword evidence="5 7" id="KW-0862">Zinc</keyword>
<dbReference type="GO" id="GO:0004222">
    <property type="term" value="F:metalloendopeptidase activity"/>
    <property type="evidence" value="ECO:0007669"/>
    <property type="project" value="InterPro"/>
</dbReference>
<dbReference type="PANTHER" id="PTHR43660">
    <property type="entry name" value="DIPEPTIDYL CARBOXYPEPTIDASE"/>
    <property type="match status" value="1"/>
</dbReference>
<dbReference type="EMBL" id="QKZK01000032">
    <property type="protein sequence ID" value="PZX12313.1"/>
    <property type="molecule type" value="Genomic_DNA"/>
</dbReference>
<dbReference type="Proteomes" id="UP000249239">
    <property type="component" value="Unassembled WGS sequence"/>
</dbReference>
<dbReference type="InterPro" id="IPR034005">
    <property type="entry name" value="M3A_DCP"/>
</dbReference>
<comment type="cofactor">
    <cofactor evidence="7">
        <name>Zn(2+)</name>
        <dbReference type="ChEBI" id="CHEBI:29105"/>
    </cofactor>
    <text evidence="7">Binds 1 zinc ion.</text>
</comment>
<dbReference type="InterPro" id="IPR001567">
    <property type="entry name" value="Pept_M3A_M3B_dom"/>
</dbReference>
<dbReference type="GO" id="GO:0004180">
    <property type="term" value="F:carboxypeptidase activity"/>
    <property type="evidence" value="ECO:0007669"/>
    <property type="project" value="TreeGrafter"/>
</dbReference>
<dbReference type="GO" id="GO:0046872">
    <property type="term" value="F:metal ion binding"/>
    <property type="evidence" value="ECO:0007669"/>
    <property type="project" value="UniProtKB-UniRule"/>
</dbReference>
<accession>A0A2W7MXP4</accession>
<organism evidence="9 10">
    <name type="scientific">Breznakibacter xylanolyticus</name>
    <dbReference type="NCBI Taxonomy" id="990"/>
    <lineage>
        <taxon>Bacteria</taxon>
        <taxon>Pseudomonadati</taxon>
        <taxon>Bacteroidota</taxon>
        <taxon>Bacteroidia</taxon>
        <taxon>Marinilabiliales</taxon>
        <taxon>Marinilabiliaceae</taxon>
        <taxon>Breznakibacter</taxon>
    </lineage>
</organism>
<dbReference type="PANTHER" id="PTHR43660:SF1">
    <property type="entry name" value="DIPEPTIDYL CARBOXYPEPTIDASE"/>
    <property type="match status" value="1"/>
</dbReference>
<evidence type="ECO:0000256" key="4">
    <source>
        <dbReference type="ARBA" id="ARBA00022801"/>
    </source>
</evidence>
<dbReference type="Gene3D" id="1.10.1370.10">
    <property type="entry name" value="Neurolysin, domain 3"/>
    <property type="match status" value="1"/>
</dbReference>
<dbReference type="CDD" id="cd06456">
    <property type="entry name" value="M3A_DCP"/>
    <property type="match status" value="1"/>
</dbReference>
<feature type="domain" description="Peptidase M3A/M3B catalytic" evidence="8">
    <location>
        <begin position="250"/>
        <end position="699"/>
    </location>
</feature>
<proteinExistence type="inferred from homology"/>
<gene>
    <name evidence="9" type="ORF">LX69_02904</name>
</gene>